<sequence length="75" mass="8055">MTQNDVRPADADPTWWKAPWAATVPGLPLLVCEFVLLGAERGVGLLGGAVYLAFGLLAVAWALPHRRSARMLRSG</sequence>
<keyword evidence="1" id="KW-0812">Transmembrane</keyword>
<evidence type="ECO:0000313" key="2">
    <source>
        <dbReference type="EMBL" id="XDQ36194.1"/>
    </source>
</evidence>
<keyword evidence="1" id="KW-0472">Membrane</keyword>
<proteinExistence type="predicted"/>
<accession>A0AB39Q0N4</accession>
<reference evidence="2" key="1">
    <citation type="submission" date="2024-07" db="EMBL/GenBank/DDBJ databases">
        <authorList>
            <person name="Yu S.T."/>
        </authorList>
    </citation>
    <scope>NUCLEOTIDE SEQUENCE</scope>
    <source>
        <strain evidence="2">R28</strain>
    </source>
</reference>
<dbReference type="EMBL" id="CP163439">
    <property type="protein sequence ID" value="XDQ36194.1"/>
    <property type="molecule type" value="Genomic_DNA"/>
</dbReference>
<organism evidence="2">
    <name type="scientific">Streptomyces sp. R28</name>
    <dbReference type="NCBI Taxonomy" id="3238628"/>
    <lineage>
        <taxon>Bacteria</taxon>
        <taxon>Bacillati</taxon>
        <taxon>Actinomycetota</taxon>
        <taxon>Actinomycetes</taxon>
        <taxon>Kitasatosporales</taxon>
        <taxon>Streptomycetaceae</taxon>
        <taxon>Streptomyces</taxon>
    </lineage>
</organism>
<name>A0AB39Q0N4_9ACTN</name>
<protein>
    <submittedName>
        <fullName evidence="2">Uncharacterized protein</fullName>
    </submittedName>
</protein>
<evidence type="ECO:0000256" key="1">
    <source>
        <dbReference type="SAM" id="Phobius"/>
    </source>
</evidence>
<dbReference type="AlphaFoldDB" id="A0AB39Q0N4"/>
<gene>
    <name evidence="2" type="ORF">AB5J49_24195</name>
</gene>
<dbReference type="RefSeq" id="WP_369170700.1">
    <property type="nucleotide sequence ID" value="NZ_CP163439.1"/>
</dbReference>
<keyword evidence="1" id="KW-1133">Transmembrane helix</keyword>
<feature type="transmembrane region" description="Helical" evidence="1">
    <location>
        <begin position="43"/>
        <end position="63"/>
    </location>
</feature>